<keyword evidence="3" id="KW-0732">Signal</keyword>
<evidence type="ECO:0000256" key="2">
    <source>
        <dbReference type="ARBA" id="ARBA00023002"/>
    </source>
</evidence>
<dbReference type="Pfam" id="PF01565">
    <property type="entry name" value="FAD_binding_4"/>
    <property type="match status" value="1"/>
</dbReference>
<dbReference type="InterPro" id="IPR050432">
    <property type="entry name" value="FAD-linked_Oxidoreductases_BP"/>
</dbReference>
<dbReference type="GO" id="GO:0071949">
    <property type="term" value="F:FAD binding"/>
    <property type="evidence" value="ECO:0007669"/>
    <property type="project" value="InterPro"/>
</dbReference>
<feature type="signal peptide" evidence="3">
    <location>
        <begin position="1"/>
        <end position="20"/>
    </location>
</feature>
<dbReference type="InterPro" id="IPR016169">
    <property type="entry name" value="FAD-bd_PCMH_sub2"/>
</dbReference>
<feature type="domain" description="FAD-binding PCMH-type" evidence="4">
    <location>
        <begin position="152"/>
        <end position="331"/>
    </location>
</feature>
<dbReference type="GO" id="GO:0016491">
    <property type="term" value="F:oxidoreductase activity"/>
    <property type="evidence" value="ECO:0007669"/>
    <property type="project" value="UniProtKB-KW"/>
</dbReference>
<dbReference type="InterPro" id="IPR012951">
    <property type="entry name" value="BBE"/>
</dbReference>
<dbReference type="PROSITE" id="PS51387">
    <property type="entry name" value="FAD_PCMH"/>
    <property type="match status" value="1"/>
</dbReference>
<evidence type="ECO:0000313" key="6">
    <source>
        <dbReference type="Proteomes" id="UP000250140"/>
    </source>
</evidence>
<gene>
    <name evidence="5" type="ORF">AOQ84DRAFT_299635</name>
</gene>
<keyword evidence="2" id="KW-0560">Oxidoreductase</keyword>
<dbReference type="Gene3D" id="3.40.462.20">
    <property type="match status" value="1"/>
</dbReference>
<keyword evidence="6" id="KW-1185">Reference proteome</keyword>
<organism evidence="5 6">
    <name type="scientific">Glonium stellatum</name>
    <dbReference type="NCBI Taxonomy" id="574774"/>
    <lineage>
        <taxon>Eukaryota</taxon>
        <taxon>Fungi</taxon>
        <taxon>Dikarya</taxon>
        <taxon>Ascomycota</taxon>
        <taxon>Pezizomycotina</taxon>
        <taxon>Dothideomycetes</taxon>
        <taxon>Pleosporomycetidae</taxon>
        <taxon>Gloniales</taxon>
        <taxon>Gloniaceae</taxon>
        <taxon>Glonium</taxon>
    </lineage>
</organism>
<dbReference type="SUPFAM" id="SSF56176">
    <property type="entry name" value="FAD-binding/transporter-associated domain-like"/>
    <property type="match status" value="1"/>
</dbReference>
<evidence type="ECO:0000259" key="4">
    <source>
        <dbReference type="PROSITE" id="PS51387"/>
    </source>
</evidence>
<evidence type="ECO:0000256" key="3">
    <source>
        <dbReference type="SAM" id="SignalP"/>
    </source>
</evidence>
<proteinExistence type="inferred from homology"/>
<dbReference type="EMBL" id="KV750385">
    <property type="protein sequence ID" value="OCL05070.1"/>
    <property type="molecule type" value="Genomic_DNA"/>
</dbReference>
<dbReference type="InterPro" id="IPR006094">
    <property type="entry name" value="Oxid_FAD_bind_N"/>
</dbReference>
<name>A0A8E2EUW2_9PEZI</name>
<dbReference type="OrthoDB" id="415825at2759"/>
<dbReference type="AlphaFoldDB" id="A0A8E2EUW2"/>
<dbReference type="Proteomes" id="UP000250140">
    <property type="component" value="Unassembled WGS sequence"/>
</dbReference>
<evidence type="ECO:0000256" key="1">
    <source>
        <dbReference type="ARBA" id="ARBA00005466"/>
    </source>
</evidence>
<comment type="similarity">
    <text evidence="1">Belongs to the oxygen-dependent FAD-linked oxidoreductase family.</text>
</comment>
<dbReference type="PANTHER" id="PTHR13878:SF91">
    <property type="entry name" value="FAD BINDING DOMAIN PROTEIN (AFU_ORTHOLOGUE AFUA_6G12070)-RELATED"/>
    <property type="match status" value="1"/>
</dbReference>
<sequence length="639" mass="69810">MPFLLPYLFLILQLLQRVNCYNFPYESIQLSDADVRNSSDLAFGNNNNFGQYVNQTRPRCKAYPGDATWPSAVQWATLNSSLGGALIKGAPPAAVCYPGPTYDADRCAYVRSHWFNSTFFTADPTSQMEQWQTGNNCPLPPANSTTNLTCNAIAQPVYTVNATTVKHLQLAVNFARNNNLRVVIKNTGHDFIGRSAGGGALNIWTHHLKNSQYLPSARIGEYRGRAMRMGSAMEAWEVYRLMGKHNITLIAPISSTVGAYGGFMQGGGHSLLTSYYGFMADQVLSLEVVTADGRFVHAGPDENDDLFFAIRGGGGGNFGIVTSVVVKAYPVLPISVPSVTFSAGLSFIGPSVSNETFWTGVRTYFSHVIRICNAKGLGFNYISSFTLPPFSPFSNSSSRILSFQGSAMLPGMSPNQSMSFIAPLIADLNKVGINVSNQAPVYYPSYSAYGDRPPGEGVGNGRFGSRLFPRTSFEDPNSDTFADTMAAIREFVEEGGYSFHSVNYSPSEDTAPDPGNNAVNPALRKAIAHATGFDSGDYGPYSTSAEQIASHRRLTQYLQKWRDVSPGAGAYMNEADTQEPDWQQSFYGENYERLSAIKKRRDPWSLFHTVTGVGSEEWEVEGANGLPVQNGRLCRTEES</sequence>
<dbReference type="Gene3D" id="3.30.465.10">
    <property type="match status" value="2"/>
</dbReference>
<dbReference type="InterPro" id="IPR036318">
    <property type="entry name" value="FAD-bd_PCMH-like_sf"/>
</dbReference>
<reference evidence="5 6" key="1">
    <citation type="journal article" date="2016" name="Nat. Commun.">
        <title>Ectomycorrhizal ecology is imprinted in the genome of the dominant symbiotic fungus Cenococcum geophilum.</title>
        <authorList>
            <consortium name="DOE Joint Genome Institute"/>
            <person name="Peter M."/>
            <person name="Kohler A."/>
            <person name="Ohm R.A."/>
            <person name="Kuo A."/>
            <person name="Krutzmann J."/>
            <person name="Morin E."/>
            <person name="Arend M."/>
            <person name="Barry K.W."/>
            <person name="Binder M."/>
            <person name="Choi C."/>
            <person name="Clum A."/>
            <person name="Copeland A."/>
            <person name="Grisel N."/>
            <person name="Haridas S."/>
            <person name="Kipfer T."/>
            <person name="LaButti K."/>
            <person name="Lindquist E."/>
            <person name="Lipzen A."/>
            <person name="Maire R."/>
            <person name="Meier B."/>
            <person name="Mihaltcheva S."/>
            <person name="Molinier V."/>
            <person name="Murat C."/>
            <person name="Poggeler S."/>
            <person name="Quandt C.A."/>
            <person name="Sperisen C."/>
            <person name="Tritt A."/>
            <person name="Tisserant E."/>
            <person name="Crous P.W."/>
            <person name="Henrissat B."/>
            <person name="Nehls U."/>
            <person name="Egli S."/>
            <person name="Spatafora J.W."/>
            <person name="Grigoriev I.V."/>
            <person name="Martin F.M."/>
        </authorList>
    </citation>
    <scope>NUCLEOTIDE SEQUENCE [LARGE SCALE GENOMIC DNA]</scope>
    <source>
        <strain evidence="5 6">CBS 207.34</strain>
    </source>
</reference>
<evidence type="ECO:0000313" key="5">
    <source>
        <dbReference type="EMBL" id="OCL05070.1"/>
    </source>
</evidence>
<feature type="chain" id="PRO_5034729145" evidence="3">
    <location>
        <begin position="21"/>
        <end position="639"/>
    </location>
</feature>
<dbReference type="PANTHER" id="PTHR13878">
    <property type="entry name" value="GULONOLACTONE OXIDASE"/>
    <property type="match status" value="1"/>
</dbReference>
<dbReference type="Pfam" id="PF08031">
    <property type="entry name" value="BBE"/>
    <property type="match status" value="1"/>
</dbReference>
<dbReference type="InterPro" id="IPR016166">
    <property type="entry name" value="FAD-bd_PCMH"/>
</dbReference>
<protein>
    <submittedName>
        <fullName evidence="5">FAD/FMN-containing isoamyl alcohol oxidase-like protein MreA</fullName>
    </submittedName>
</protein>
<accession>A0A8E2EUW2</accession>